<dbReference type="CDD" id="cd00829">
    <property type="entry name" value="SCP-x_thiolase"/>
    <property type="match status" value="1"/>
</dbReference>
<dbReference type="Gene3D" id="3.40.47.10">
    <property type="match status" value="1"/>
</dbReference>
<accession>M0B8D7</accession>
<organism evidence="4 5">
    <name type="scientific">Natrialba asiatica (strain ATCC 700177 / DSM 12278 / JCM 9576 / FERM P-10747 / NBRC 102637 / 172P1)</name>
    <dbReference type="NCBI Taxonomy" id="29540"/>
    <lineage>
        <taxon>Archaea</taxon>
        <taxon>Methanobacteriati</taxon>
        <taxon>Methanobacteriota</taxon>
        <taxon>Stenosarchaea group</taxon>
        <taxon>Halobacteria</taxon>
        <taxon>Halobacteriales</taxon>
        <taxon>Natrialbaceae</taxon>
        <taxon>Natrialba</taxon>
    </lineage>
</organism>
<dbReference type="Pfam" id="PF00108">
    <property type="entry name" value="Thiolase_N"/>
    <property type="match status" value="1"/>
</dbReference>
<dbReference type="SUPFAM" id="SSF53901">
    <property type="entry name" value="Thiolase-like"/>
    <property type="match status" value="1"/>
</dbReference>
<proteinExistence type="predicted"/>
<dbReference type="AlphaFoldDB" id="M0B8D7"/>
<evidence type="ECO:0000259" key="3">
    <source>
        <dbReference type="Pfam" id="PF22691"/>
    </source>
</evidence>
<gene>
    <name evidence="4" type="ORF">C481_00230</name>
</gene>
<sequence>MDETQFVSPLSEIADAGSNPGDTYILVWFVINNCVMIPQEFAAGDTDASPIGFGLPGVGMTAFEAADDRSLLALLETAAERALQDAAVDATEIDSVHVGNMAAEAFNDRSGLANALTASLGADRASARRIENTSASGASAFRDAVDAVRSGGSTVAIAVGGEKMSAADTATATEIISRITHEREYQQGVTLPSFAGLAADRYLAEYGADRRDLARIAVKNHANATNNSYAQFRTPITVDDVLESSAVATPLRLYDCCPTSDGAAAIVVTADAASVTVEACESAVGVHAIADRRDPLHIESARAAGRAAYETARIEPEDVDVACIHDAFTILEWLELEELGFAERGTAWTLTRDGRTAIDGDLAVNPGGGLKARGHPLGATGIAQLVELVWQLRGDVPDERSTGSPEYGLAINVAGFGNNSVCTVVGANA</sequence>
<evidence type="ECO:0000313" key="4">
    <source>
        <dbReference type="EMBL" id="ELZ05914.1"/>
    </source>
</evidence>
<dbReference type="InterPro" id="IPR020616">
    <property type="entry name" value="Thiolase_N"/>
</dbReference>
<keyword evidence="1" id="KW-0414">Isoprene biosynthesis</keyword>
<keyword evidence="4" id="KW-0012">Acyltransferase</keyword>
<evidence type="ECO:0000259" key="2">
    <source>
        <dbReference type="Pfam" id="PF00108"/>
    </source>
</evidence>
<dbReference type="STRING" id="29540.C481_00230"/>
<dbReference type="PANTHER" id="PTHR42870:SF1">
    <property type="entry name" value="NON-SPECIFIC LIPID-TRANSFER PROTEIN-LIKE 2"/>
    <property type="match status" value="1"/>
</dbReference>
<evidence type="ECO:0000313" key="5">
    <source>
        <dbReference type="Proteomes" id="UP000011554"/>
    </source>
</evidence>
<protein>
    <submittedName>
        <fullName evidence="4">Acetyl-CoA C-acyltransferase</fullName>
    </submittedName>
</protein>
<dbReference type="GO" id="GO:0008299">
    <property type="term" value="P:isoprenoid biosynthetic process"/>
    <property type="evidence" value="ECO:0007669"/>
    <property type="project" value="UniProtKB-KW"/>
</dbReference>
<reference evidence="4 5" key="1">
    <citation type="journal article" date="2014" name="PLoS Genet.">
        <title>Phylogenetically driven sequencing of extremely halophilic archaea reveals strategies for static and dynamic osmo-response.</title>
        <authorList>
            <person name="Becker E.A."/>
            <person name="Seitzer P.M."/>
            <person name="Tritt A."/>
            <person name="Larsen D."/>
            <person name="Krusor M."/>
            <person name="Yao A.I."/>
            <person name="Wu D."/>
            <person name="Madern D."/>
            <person name="Eisen J.A."/>
            <person name="Darling A.E."/>
            <person name="Facciotti M.T."/>
        </authorList>
    </citation>
    <scope>NUCLEOTIDE SEQUENCE [LARGE SCALE GENOMIC DNA]</scope>
    <source>
        <strain evidence="4 5">DSM 12278</strain>
    </source>
</reference>
<dbReference type="PANTHER" id="PTHR42870">
    <property type="entry name" value="ACETYL-COA C-ACETYLTRANSFERASE"/>
    <property type="match status" value="1"/>
</dbReference>
<dbReference type="InterPro" id="IPR055140">
    <property type="entry name" value="Thiolase_C_2"/>
</dbReference>
<dbReference type="EMBL" id="AOIO01000003">
    <property type="protein sequence ID" value="ELZ05914.1"/>
    <property type="molecule type" value="Genomic_DNA"/>
</dbReference>
<keyword evidence="5" id="KW-1185">Reference proteome</keyword>
<feature type="domain" description="Thiolase N-terminal" evidence="2">
    <location>
        <begin position="60"/>
        <end position="270"/>
    </location>
</feature>
<dbReference type="Pfam" id="PF22691">
    <property type="entry name" value="Thiolase_C_1"/>
    <property type="match status" value="1"/>
</dbReference>
<dbReference type="PIRSF" id="PIRSF000429">
    <property type="entry name" value="Ac-CoA_Ac_transf"/>
    <property type="match status" value="1"/>
</dbReference>
<dbReference type="eggNOG" id="arCOG01278">
    <property type="taxonomic scope" value="Archaea"/>
</dbReference>
<feature type="domain" description="Thiolase C-terminal" evidence="3">
    <location>
        <begin position="287"/>
        <end position="426"/>
    </location>
</feature>
<keyword evidence="4" id="KW-0808">Transferase</keyword>
<dbReference type="InterPro" id="IPR016039">
    <property type="entry name" value="Thiolase-like"/>
</dbReference>
<dbReference type="Proteomes" id="UP000011554">
    <property type="component" value="Unassembled WGS sequence"/>
</dbReference>
<dbReference type="GO" id="GO:0016747">
    <property type="term" value="F:acyltransferase activity, transferring groups other than amino-acyl groups"/>
    <property type="evidence" value="ECO:0007669"/>
    <property type="project" value="InterPro"/>
</dbReference>
<dbReference type="PATRIC" id="fig|29540.5.peg.45"/>
<dbReference type="InterPro" id="IPR002155">
    <property type="entry name" value="Thiolase"/>
</dbReference>
<comment type="caution">
    <text evidence="4">The sequence shown here is derived from an EMBL/GenBank/DDBJ whole genome shotgun (WGS) entry which is preliminary data.</text>
</comment>
<name>M0B8D7_NATA1</name>
<evidence type="ECO:0000256" key="1">
    <source>
        <dbReference type="ARBA" id="ARBA00023229"/>
    </source>
</evidence>